<feature type="domain" description="MobA/MobL protein" evidence="4">
    <location>
        <begin position="139"/>
        <end position="192"/>
    </location>
</feature>
<dbReference type="RefSeq" id="WP_307160392.1">
    <property type="nucleotide sequence ID" value="NZ_JAUSWH010000028.1"/>
</dbReference>
<protein>
    <recommendedName>
        <fullName evidence="4">MobA/MobL protein domain-containing protein</fullName>
    </recommendedName>
</protein>
<dbReference type="Gene3D" id="3.30.930.30">
    <property type="match status" value="1"/>
</dbReference>
<reference evidence="5 6" key="1">
    <citation type="submission" date="2023-07" db="EMBL/GenBank/DDBJ databases">
        <title>Genomic Encyclopedia of Type Strains, Phase IV (KMG-IV): sequencing the most valuable type-strain genomes for metagenomic binning, comparative biology and taxonomic classification.</title>
        <authorList>
            <person name="Goeker M."/>
        </authorList>
    </citation>
    <scope>NUCLEOTIDE SEQUENCE [LARGE SCALE GENOMIC DNA]</scope>
    <source>
        <strain evidence="5 6">DSM 100301</strain>
    </source>
</reference>
<organism evidence="5 6">
    <name type="scientific">Rhizobium paknamense</name>
    <dbReference type="NCBI Taxonomy" id="1206817"/>
    <lineage>
        <taxon>Bacteria</taxon>
        <taxon>Pseudomonadati</taxon>
        <taxon>Pseudomonadota</taxon>
        <taxon>Alphaproteobacteria</taxon>
        <taxon>Hyphomicrobiales</taxon>
        <taxon>Rhizobiaceae</taxon>
        <taxon>Rhizobium/Agrobacterium group</taxon>
        <taxon>Rhizobium</taxon>
    </lineage>
</organism>
<sequence length="297" mass="34264">MAIYSLSHKPIGKSTQREPHTASAHIAYITRDSALDNLEARRMPGNAKAAGIWLREAEDRDRKNARVADKIMLALPRELTPEQRVALVRKFAEDLTKGRASWLAAFHENRVDASNPHCHLVLRDRDVDTGKRVIGTSEKGSTERIRIAWETHANAALEEGRHAARVDRRTLEKQGIRRKPTIHEGVRARRMRSDGRTPVSRLRRYRNGVGARQRTRNVNYADLDRGRTRHDVNREIEASYWAELDQVSREQELNDLRLIHHPPVETSRKEMYRNYLRQFKSGTSPSSGQDREHEPDD</sequence>
<feature type="domain" description="MobA/MobL protein" evidence="4">
    <location>
        <begin position="59"/>
        <end position="129"/>
    </location>
</feature>
<keyword evidence="6" id="KW-1185">Reference proteome</keyword>
<dbReference type="EMBL" id="JAUSWH010000028">
    <property type="protein sequence ID" value="MDQ0458297.1"/>
    <property type="molecule type" value="Genomic_DNA"/>
</dbReference>
<feature type="region of interest" description="Disordered" evidence="3">
    <location>
        <begin position="1"/>
        <end position="22"/>
    </location>
</feature>
<evidence type="ECO:0000313" key="6">
    <source>
        <dbReference type="Proteomes" id="UP001235269"/>
    </source>
</evidence>
<comment type="caution">
    <text evidence="5">The sequence shown here is derived from an EMBL/GenBank/DDBJ whole genome shotgun (WGS) entry which is preliminary data.</text>
</comment>
<name>A0ABU0IJ70_9HYPH</name>
<evidence type="ECO:0000313" key="5">
    <source>
        <dbReference type="EMBL" id="MDQ0458297.1"/>
    </source>
</evidence>
<feature type="region of interest" description="Disordered" evidence="3">
    <location>
        <begin position="277"/>
        <end position="297"/>
    </location>
</feature>
<evidence type="ECO:0000256" key="1">
    <source>
        <dbReference type="ARBA" id="ARBA00010873"/>
    </source>
</evidence>
<accession>A0ABU0IJ70</accession>
<comment type="similarity">
    <text evidence="1">Belongs to the MobA/MobL family.</text>
</comment>
<dbReference type="Proteomes" id="UP001235269">
    <property type="component" value="Unassembled WGS sequence"/>
</dbReference>
<evidence type="ECO:0000256" key="3">
    <source>
        <dbReference type="SAM" id="MobiDB-lite"/>
    </source>
</evidence>
<gene>
    <name evidence="5" type="ORF">QO005_004657</name>
</gene>
<evidence type="ECO:0000259" key="4">
    <source>
        <dbReference type="Pfam" id="PF03389"/>
    </source>
</evidence>
<dbReference type="InterPro" id="IPR005053">
    <property type="entry name" value="MobA_MobL"/>
</dbReference>
<evidence type="ECO:0000256" key="2">
    <source>
        <dbReference type="ARBA" id="ARBA00022971"/>
    </source>
</evidence>
<keyword evidence="2" id="KW-0184">Conjugation</keyword>
<proteinExistence type="inferred from homology"/>
<dbReference type="Pfam" id="PF03389">
    <property type="entry name" value="MobA_MobL"/>
    <property type="match status" value="2"/>
</dbReference>